<evidence type="ECO:0000313" key="14">
    <source>
        <dbReference type="Proteomes" id="UP000217182"/>
    </source>
</evidence>
<evidence type="ECO:0000256" key="7">
    <source>
        <dbReference type="ARBA" id="ARBA00022679"/>
    </source>
</evidence>
<keyword evidence="14" id="KW-1185">Reference proteome</keyword>
<dbReference type="PROSITE" id="PS01054">
    <property type="entry name" value="TRANSALDOLASE_1"/>
    <property type="match status" value="1"/>
</dbReference>
<evidence type="ECO:0000256" key="5">
    <source>
        <dbReference type="ARBA" id="ARBA00013151"/>
    </source>
</evidence>
<dbReference type="NCBIfam" id="NF009001">
    <property type="entry name" value="PRK12346.1"/>
    <property type="match status" value="1"/>
</dbReference>
<dbReference type="InterPro" id="IPR004730">
    <property type="entry name" value="Transaldolase_1"/>
</dbReference>
<dbReference type="CDD" id="cd00957">
    <property type="entry name" value="Transaldolase_TalAB"/>
    <property type="match status" value="1"/>
</dbReference>
<dbReference type="InterPro" id="IPR013785">
    <property type="entry name" value="Aldolase_TIM"/>
</dbReference>
<dbReference type="FunFam" id="3.20.20.70:FF:000002">
    <property type="entry name" value="Transaldolase"/>
    <property type="match status" value="1"/>
</dbReference>
<dbReference type="GO" id="GO:0004801">
    <property type="term" value="F:transaldolase activity"/>
    <property type="evidence" value="ECO:0007669"/>
    <property type="project" value="UniProtKB-UniRule"/>
</dbReference>
<protein>
    <recommendedName>
        <fullName evidence="5 11">Transaldolase</fullName>
        <ecNumber evidence="5 11">2.2.1.2</ecNumber>
    </recommendedName>
</protein>
<evidence type="ECO:0000256" key="4">
    <source>
        <dbReference type="ARBA" id="ARBA00008012"/>
    </source>
</evidence>
<gene>
    <name evidence="11" type="primary">tal</name>
    <name evidence="13" type="ORF">AWC35_18665</name>
</gene>
<dbReference type="Gene3D" id="3.20.20.70">
    <property type="entry name" value="Aldolase class I"/>
    <property type="match status" value="1"/>
</dbReference>
<dbReference type="UniPathway" id="UPA00115">
    <property type="reaction ID" value="UER00414"/>
</dbReference>
<evidence type="ECO:0000313" key="13">
    <source>
        <dbReference type="EMBL" id="ATA21206.1"/>
    </source>
</evidence>
<dbReference type="EMBL" id="CP014136">
    <property type="protein sequence ID" value="ATA21206.1"/>
    <property type="molecule type" value="Genomic_DNA"/>
</dbReference>
<comment type="similarity">
    <text evidence="4 11 12">Belongs to the transaldolase family. Type 1 subfamily.</text>
</comment>
<dbReference type="PROSITE" id="PS00958">
    <property type="entry name" value="TRANSALDOLASE_2"/>
    <property type="match status" value="1"/>
</dbReference>
<comment type="function">
    <text evidence="1 11 12">Transaldolase is important for the balance of metabolites in the pentose-phosphate pathway.</text>
</comment>
<evidence type="ECO:0000256" key="6">
    <source>
        <dbReference type="ARBA" id="ARBA00022490"/>
    </source>
</evidence>
<keyword evidence="6 11" id="KW-0963">Cytoplasm</keyword>
<dbReference type="AlphaFoldDB" id="A0A250B557"/>
<dbReference type="RefSeq" id="WP_095847792.1">
    <property type="nucleotide sequence ID" value="NZ_CP014136.1"/>
</dbReference>
<name>A0A250B557_9GAMM</name>
<comment type="catalytic activity">
    <reaction evidence="10 11 12">
        <text>D-sedoheptulose 7-phosphate + D-glyceraldehyde 3-phosphate = D-erythrose 4-phosphate + beta-D-fructose 6-phosphate</text>
        <dbReference type="Rhea" id="RHEA:17053"/>
        <dbReference type="ChEBI" id="CHEBI:16897"/>
        <dbReference type="ChEBI" id="CHEBI:57483"/>
        <dbReference type="ChEBI" id="CHEBI:57634"/>
        <dbReference type="ChEBI" id="CHEBI:59776"/>
        <dbReference type="EC" id="2.2.1.2"/>
    </reaction>
</comment>
<dbReference type="SUPFAM" id="SSF51569">
    <property type="entry name" value="Aldolase"/>
    <property type="match status" value="1"/>
</dbReference>
<dbReference type="KEGG" id="gqu:AWC35_18665"/>
<evidence type="ECO:0000256" key="11">
    <source>
        <dbReference type="HAMAP-Rule" id="MF_00492"/>
    </source>
</evidence>
<comment type="pathway">
    <text evidence="3 11 12">Carbohydrate degradation; pentose phosphate pathway; D-glyceraldehyde 3-phosphate and beta-D-fructose 6-phosphate from D-ribose 5-phosphate and D-xylulose 5-phosphate (non-oxidative stage): step 2/3.</text>
</comment>
<dbReference type="EC" id="2.2.1.2" evidence="5 11"/>
<proteinExistence type="inferred from homology"/>
<evidence type="ECO:0000256" key="10">
    <source>
        <dbReference type="ARBA" id="ARBA00048810"/>
    </source>
</evidence>
<dbReference type="OrthoDB" id="9809101at2"/>
<dbReference type="GO" id="GO:0006098">
    <property type="term" value="P:pentose-phosphate shunt"/>
    <property type="evidence" value="ECO:0007669"/>
    <property type="project" value="UniProtKB-UniRule"/>
</dbReference>
<dbReference type="NCBIfam" id="TIGR00874">
    <property type="entry name" value="talAB"/>
    <property type="match status" value="1"/>
</dbReference>
<dbReference type="GO" id="GO:0005829">
    <property type="term" value="C:cytosol"/>
    <property type="evidence" value="ECO:0007669"/>
    <property type="project" value="TreeGrafter"/>
</dbReference>
<dbReference type="InterPro" id="IPR018225">
    <property type="entry name" value="Transaldolase_AS"/>
</dbReference>
<evidence type="ECO:0000256" key="3">
    <source>
        <dbReference type="ARBA" id="ARBA00004857"/>
    </source>
</evidence>
<comment type="subcellular location">
    <subcellularLocation>
        <location evidence="2 11">Cytoplasm</location>
    </subcellularLocation>
</comment>
<dbReference type="Pfam" id="PF00923">
    <property type="entry name" value="TAL_FSA"/>
    <property type="match status" value="1"/>
</dbReference>
<dbReference type="HAMAP" id="MF_00492">
    <property type="entry name" value="Transaldolase_1"/>
    <property type="match status" value="1"/>
</dbReference>
<dbReference type="InterPro" id="IPR001585">
    <property type="entry name" value="TAL/FSA"/>
</dbReference>
<evidence type="ECO:0000256" key="2">
    <source>
        <dbReference type="ARBA" id="ARBA00004496"/>
    </source>
</evidence>
<sequence>MNQLEALKQFTVVVADTGDINSIKKYSPQDATTNPSLVLKAAQLPQYQDLIVNAIGKARRQGGNAETQLINACDQVAVDIGTEVLRHVPGRISTEVDARFAWDRGMCVSRARKLIHLYQQNGIAPARILIKLAATWEGIRAAEELEQSGINCNLTLLFSFAQARACAEAGVFLISPFVGRIYDWYQKHQPLADYSANNDPGTKSVCAIYQYYKSHGYETVVMGASFRRKEQILALAGCDRLTISPALLDALAACDEPLPRKLKPGCVSETRPNPMTQAEFLWQHHQDPMAVDKLAEGIRLFAADQIKLEEMVRQML</sequence>
<feature type="active site" description="Schiff-base intermediate with substrate" evidence="11">
    <location>
        <position position="131"/>
    </location>
</feature>
<evidence type="ECO:0000256" key="9">
    <source>
        <dbReference type="ARBA" id="ARBA00023270"/>
    </source>
</evidence>
<dbReference type="PANTHER" id="PTHR10683">
    <property type="entry name" value="TRANSALDOLASE"/>
    <property type="match status" value="1"/>
</dbReference>
<dbReference type="PANTHER" id="PTHR10683:SF16">
    <property type="entry name" value="TRANSALDOLASE A"/>
    <property type="match status" value="1"/>
</dbReference>
<evidence type="ECO:0000256" key="12">
    <source>
        <dbReference type="RuleBase" id="RU004155"/>
    </source>
</evidence>
<keyword evidence="9 11" id="KW-0704">Schiff base</keyword>
<keyword evidence="8 11" id="KW-0570">Pentose shunt</keyword>
<evidence type="ECO:0000256" key="8">
    <source>
        <dbReference type="ARBA" id="ARBA00023126"/>
    </source>
</evidence>
<keyword evidence="7 11" id="KW-0808">Transferase</keyword>
<dbReference type="Proteomes" id="UP000217182">
    <property type="component" value="Chromosome"/>
</dbReference>
<accession>A0A250B557</accession>
<reference evidence="13 14" key="1">
    <citation type="submission" date="2016-01" db="EMBL/GenBank/DDBJ databases">
        <authorList>
            <person name="Oliw E.H."/>
        </authorList>
    </citation>
    <scope>NUCLEOTIDE SEQUENCE [LARGE SCALE GENOMIC DNA]</scope>
    <source>
        <strain evidence="13 14">FRB97</strain>
    </source>
</reference>
<dbReference type="GO" id="GO:0005975">
    <property type="term" value="P:carbohydrate metabolic process"/>
    <property type="evidence" value="ECO:0007669"/>
    <property type="project" value="InterPro"/>
</dbReference>
<organism evidence="13 14">
    <name type="scientific">Gibbsiella quercinecans</name>
    <dbReference type="NCBI Taxonomy" id="929813"/>
    <lineage>
        <taxon>Bacteria</taxon>
        <taxon>Pseudomonadati</taxon>
        <taxon>Pseudomonadota</taxon>
        <taxon>Gammaproteobacteria</taxon>
        <taxon>Enterobacterales</taxon>
        <taxon>Yersiniaceae</taxon>
        <taxon>Gibbsiella</taxon>
    </lineage>
</organism>
<evidence type="ECO:0000256" key="1">
    <source>
        <dbReference type="ARBA" id="ARBA00003518"/>
    </source>
</evidence>